<reference evidence="1" key="1">
    <citation type="submission" date="2021-01" db="UniProtKB">
        <authorList>
            <consortium name="EnsemblPlants"/>
        </authorList>
    </citation>
    <scope>IDENTIFICATION</scope>
</reference>
<protein>
    <submittedName>
        <fullName evidence="1">Uncharacterized protein</fullName>
    </submittedName>
</protein>
<dbReference type="Gramene" id="Kaladp0095s0776.1.v1.1">
    <property type="protein sequence ID" value="Kaladp0095s0776.1.v1.1"/>
    <property type="gene ID" value="Kaladp0095s0776.v1.1"/>
</dbReference>
<organism evidence="1 2">
    <name type="scientific">Kalanchoe fedtschenkoi</name>
    <name type="common">Lavender scallops</name>
    <name type="synonym">South American air plant</name>
    <dbReference type="NCBI Taxonomy" id="63787"/>
    <lineage>
        <taxon>Eukaryota</taxon>
        <taxon>Viridiplantae</taxon>
        <taxon>Streptophyta</taxon>
        <taxon>Embryophyta</taxon>
        <taxon>Tracheophyta</taxon>
        <taxon>Spermatophyta</taxon>
        <taxon>Magnoliopsida</taxon>
        <taxon>eudicotyledons</taxon>
        <taxon>Gunneridae</taxon>
        <taxon>Pentapetalae</taxon>
        <taxon>Saxifragales</taxon>
        <taxon>Crassulaceae</taxon>
        <taxon>Kalanchoe</taxon>
    </lineage>
</organism>
<dbReference type="Proteomes" id="UP000594263">
    <property type="component" value="Unplaced"/>
</dbReference>
<proteinExistence type="predicted"/>
<sequence length="53" mass="6065">MVSAWETRLPVQRASGRSPCAARKKFDFPVHQSGLLQFKPLLLDAEPWVHSFK</sequence>
<evidence type="ECO:0000313" key="1">
    <source>
        <dbReference type="EnsemblPlants" id="Kaladp0095s0776.1.v1.1"/>
    </source>
</evidence>
<evidence type="ECO:0000313" key="2">
    <source>
        <dbReference type="Proteomes" id="UP000594263"/>
    </source>
</evidence>
<accession>A0A7N1A4D2</accession>
<dbReference type="EnsemblPlants" id="Kaladp0095s0776.1.v1.1">
    <property type="protein sequence ID" value="Kaladp0095s0776.1.v1.1"/>
    <property type="gene ID" value="Kaladp0095s0776.v1.1"/>
</dbReference>
<keyword evidence="2" id="KW-1185">Reference proteome</keyword>
<dbReference type="AlphaFoldDB" id="A0A7N1A4D2"/>
<name>A0A7N1A4D2_KALFE</name>